<protein>
    <submittedName>
        <fullName evidence="1">Uncharacterized protein</fullName>
    </submittedName>
</protein>
<evidence type="ECO:0000313" key="2">
    <source>
        <dbReference type="Proteomes" id="UP001194468"/>
    </source>
</evidence>
<accession>A0AAD4BE20</accession>
<name>A0AAD4BE20_BOLED</name>
<dbReference type="AlphaFoldDB" id="A0AAD4BE20"/>
<keyword evidence="2" id="KW-1185">Reference proteome</keyword>
<comment type="caution">
    <text evidence="1">The sequence shown here is derived from an EMBL/GenBank/DDBJ whole genome shotgun (WGS) entry which is preliminary data.</text>
</comment>
<organism evidence="1 2">
    <name type="scientific">Boletus edulis BED1</name>
    <dbReference type="NCBI Taxonomy" id="1328754"/>
    <lineage>
        <taxon>Eukaryota</taxon>
        <taxon>Fungi</taxon>
        <taxon>Dikarya</taxon>
        <taxon>Basidiomycota</taxon>
        <taxon>Agaricomycotina</taxon>
        <taxon>Agaricomycetes</taxon>
        <taxon>Agaricomycetidae</taxon>
        <taxon>Boletales</taxon>
        <taxon>Boletineae</taxon>
        <taxon>Boletaceae</taxon>
        <taxon>Boletoideae</taxon>
        <taxon>Boletus</taxon>
    </lineage>
</organism>
<proteinExistence type="predicted"/>
<sequence length="66" mass="7384">MPTRQTLPGLQISYSSFSLPRLPTLRTTCKRCPVDGGPLLRSLDESLSRTYSWVYPVCSREGGSKH</sequence>
<reference evidence="1" key="1">
    <citation type="submission" date="2019-10" db="EMBL/GenBank/DDBJ databases">
        <authorList>
            <consortium name="DOE Joint Genome Institute"/>
            <person name="Kuo A."/>
            <person name="Miyauchi S."/>
            <person name="Kiss E."/>
            <person name="Drula E."/>
            <person name="Kohler A."/>
            <person name="Sanchez-Garcia M."/>
            <person name="Andreopoulos B."/>
            <person name="Barry K.W."/>
            <person name="Bonito G."/>
            <person name="Buee M."/>
            <person name="Carver A."/>
            <person name="Chen C."/>
            <person name="Cichocki N."/>
            <person name="Clum A."/>
            <person name="Culley D."/>
            <person name="Crous P.W."/>
            <person name="Fauchery L."/>
            <person name="Girlanda M."/>
            <person name="Hayes R."/>
            <person name="Keri Z."/>
            <person name="LaButti K."/>
            <person name="Lipzen A."/>
            <person name="Lombard V."/>
            <person name="Magnuson J."/>
            <person name="Maillard F."/>
            <person name="Morin E."/>
            <person name="Murat C."/>
            <person name="Nolan M."/>
            <person name="Ohm R."/>
            <person name="Pangilinan J."/>
            <person name="Pereira M."/>
            <person name="Perotto S."/>
            <person name="Peter M."/>
            <person name="Riley R."/>
            <person name="Sitrit Y."/>
            <person name="Stielow B."/>
            <person name="Szollosi G."/>
            <person name="Zifcakova L."/>
            <person name="Stursova M."/>
            <person name="Spatafora J.W."/>
            <person name="Tedersoo L."/>
            <person name="Vaario L.-M."/>
            <person name="Yamada A."/>
            <person name="Yan M."/>
            <person name="Wang P."/>
            <person name="Xu J."/>
            <person name="Bruns T."/>
            <person name="Baldrian P."/>
            <person name="Vilgalys R."/>
            <person name="Henrissat B."/>
            <person name="Grigoriev I.V."/>
            <person name="Hibbett D."/>
            <person name="Nagy L.G."/>
            <person name="Martin F.M."/>
        </authorList>
    </citation>
    <scope>NUCLEOTIDE SEQUENCE</scope>
    <source>
        <strain evidence="1">BED1</strain>
    </source>
</reference>
<evidence type="ECO:0000313" key="1">
    <source>
        <dbReference type="EMBL" id="KAF8423719.1"/>
    </source>
</evidence>
<gene>
    <name evidence="1" type="ORF">L210DRAFT_3569544</name>
</gene>
<reference evidence="1" key="2">
    <citation type="journal article" date="2020" name="Nat. Commun.">
        <title>Large-scale genome sequencing of mycorrhizal fungi provides insights into the early evolution of symbiotic traits.</title>
        <authorList>
            <person name="Miyauchi S."/>
            <person name="Kiss E."/>
            <person name="Kuo A."/>
            <person name="Drula E."/>
            <person name="Kohler A."/>
            <person name="Sanchez-Garcia M."/>
            <person name="Morin E."/>
            <person name="Andreopoulos B."/>
            <person name="Barry K.W."/>
            <person name="Bonito G."/>
            <person name="Buee M."/>
            <person name="Carver A."/>
            <person name="Chen C."/>
            <person name="Cichocki N."/>
            <person name="Clum A."/>
            <person name="Culley D."/>
            <person name="Crous P.W."/>
            <person name="Fauchery L."/>
            <person name="Girlanda M."/>
            <person name="Hayes R.D."/>
            <person name="Keri Z."/>
            <person name="LaButti K."/>
            <person name="Lipzen A."/>
            <person name="Lombard V."/>
            <person name="Magnuson J."/>
            <person name="Maillard F."/>
            <person name="Murat C."/>
            <person name="Nolan M."/>
            <person name="Ohm R.A."/>
            <person name="Pangilinan J."/>
            <person name="Pereira M.F."/>
            <person name="Perotto S."/>
            <person name="Peter M."/>
            <person name="Pfister S."/>
            <person name="Riley R."/>
            <person name="Sitrit Y."/>
            <person name="Stielow J.B."/>
            <person name="Szollosi G."/>
            <person name="Zifcakova L."/>
            <person name="Stursova M."/>
            <person name="Spatafora J.W."/>
            <person name="Tedersoo L."/>
            <person name="Vaario L.M."/>
            <person name="Yamada A."/>
            <person name="Yan M."/>
            <person name="Wang P."/>
            <person name="Xu J."/>
            <person name="Bruns T."/>
            <person name="Baldrian P."/>
            <person name="Vilgalys R."/>
            <person name="Dunand C."/>
            <person name="Henrissat B."/>
            <person name="Grigoriev I.V."/>
            <person name="Hibbett D."/>
            <person name="Nagy L.G."/>
            <person name="Martin F.M."/>
        </authorList>
    </citation>
    <scope>NUCLEOTIDE SEQUENCE</scope>
    <source>
        <strain evidence="1">BED1</strain>
    </source>
</reference>
<dbReference type="EMBL" id="WHUW01000113">
    <property type="protein sequence ID" value="KAF8423719.1"/>
    <property type="molecule type" value="Genomic_DNA"/>
</dbReference>
<dbReference type="Proteomes" id="UP001194468">
    <property type="component" value="Unassembled WGS sequence"/>
</dbReference>